<dbReference type="Gene3D" id="1.10.10.10">
    <property type="entry name" value="Winged helix-like DNA-binding domain superfamily/Winged helix DNA-binding domain"/>
    <property type="match status" value="1"/>
</dbReference>
<feature type="domain" description="Smf/DprA SLOG" evidence="2">
    <location>
        <begin position="84"/>
        <end position="291"/>
    </location>
</feature>
<feature type="domain" description="DprA winged helix" evidence="3">
    <location>
        <begin position="312"/>
        <end position="369"/>
    </location>
</feature>
<evidence type="ECO:0000313" key="5">
    <source>
        <dbReference type="Proteomes" id="UP000706172"/>
    </source>
</evidence>
<dbReference type="Pfam" id="PF17782">
    <property type="entry name" value="WHD_DprA"/>
    <property type="match status" value="1"/>
</dbReference>
<protein>
    <submittedName>
        <fullName evidence="4">DNA-protecting protein DprA</fullName>
    </submittedName>
</protein>
<dbReference type="InterPro" id="IPR003488">
    <property type="entry name" value="DprA"/>
</dbReference>
<dbReference type="InterPro" id="IPR010994">
    <property type="entry name" value="RuvA_2-like"/>
</dbReference>
<dbReference type="InterPro" id="IPR041614">
    <property type="entry name" value="DprA_WH"/>
</dbReference>
<dbReference type="Gene3D" id="3.40.50.450">
    <property type="match status" value="1"/>
</dbReference>
<dbReference type="InterPro" id="IPR057666">
    <property type="entry name" value="DrpA_SLOG"/>
</dbReference>
<dbReference type="InterPro" id="IPR036388">
    <property type="entry name" value="WH-like_DNA-bd_sf"/>
</dbReference>
<dbReference type="GO" id="GO:0009294">
    <property type="term" value="P:DNA-mediated transformation"/>
    <property type="evidence" value="ECO:0007669"/>
    <property type="project" value="InterPro"/>
</dbReference>
<dbReference type="PANTHER" id="PTHR43022">
    <property type="entry name" value="PROTEIN SMF"/>
    <property type="match status" value="1"/>
</dbReference>
<reference evidence="4" key="1">
    <citation type="submission" date="2020-07" db="EMBL/GenBank/DDBJ databases">
        <title>Severe corrosion of carbon steel in oil field produced water can be linked to methanogenic archaea containing a special type of NiFe hydrogenase.</title>
        <authorList>
            <person name="Lahme S."/>
            <person name="Mand J."/>
            <person name="Longwell J."/>
            <person name="Smith R."/>
            <person name="Enning D."/>
        </authorList>
    </citation>
    <scope>NUCLEOTIDE SEQUENCE</scope>
    <source>
        <strain evidence="4">MIC098Bin6</strain>
    </source>
</reference>
<dbReference type="EMBL" id="JACCQK010000237">
    <property type="protein sequence ID" value="MBG0779202.1"/>
    <property type="molecule type" value="Genomic_DNA"/>
</dbReference>
<sequence length="374" mass="41096">MISDADKYLPWFILREVPGVGHQMYVRLLRAFGGPEQVLSADSDTLVNIPGIHHKTIAGIRHLKPWMAAAKKELQKTLDQGFSILTIHDERFPVFLKNIPDPPALLTCSGVWEPDIPCIAIVGSRAASSYGISTARRLAFKLAEKGFCIVSGMARGIDTAAHEGALDSTGKTIAVLGSGLNNIYPRENKALFHKIQERGAVFSEFKLDTNPFPYHFPVRNRIIAGLSCGTIVVEAARKSGSLITARLAAEYNREVFAVPGSIASQKSQGTHFLLKQGAKLVENETDVIEELSHLVHAEPASELPRENAFVKPDETQELDGDKKHILQILDAYPQHIDQIIEISRMPSDAVSAILLELELMGQITHHPGNYFSLS</sequence>
<accession>A0A931CQ97</accession>
<evidence type="ECO:0000259" key="2">
    <source>
        <dbReference type="Pfam" id="PF02481"/>
    </source>
</evidence>
<dbReference type="Proteomes" id="UP000706172">
    <property type="component" value="Unassembled WGS sequence"/>
</dbReference>
<proteinExistence type="inferred from homology"/>
<evidence type="ECO:0000256" key="1">
    <source>
        <dbReference type="ARBA" id="ARBA00006525"/>
    </source>
</evidence>
<evidence type="ECO:0000313" key="4">
    <source>
        <dbReference type="EMBL" id="MBG0779202.1"/>
    </source>
</evidence>
<evidence type="ECO:0000259" key="3">
    <source>
        <dbReference type="Pfam" id="PF17782"/>
    </source>
</evidence>
<dbReference type="SUPFAM" id="SSF47781">
    <property type="entry name" value="RuvA domain 2-like"/>
    <property type="match status" value="1"/>
</dbReference>
<dbReference type="Pfam" id="PF14520">
    <property type="entry name" value="HHH_5"/>
    <property type="match status" value="1"/>
</dbReference>
<dbReference type="NCBIfam" id="TIGR00732">
    <property type="entry name" value="dprA"/>
    <property type="match status" value="1"/>
</dbReference>
<organism evidence="4 5">
    <name type="scientific">Desulfotignum balticum</name>
    <dbReference type="NCBI Taxonomy" id="115781"/>
    <lineage>
        <taxon>Bacteria</taxon>
        <taxon>Pseudomonadati</taxon>
        <taxon>Thermodesulfobacteriota</taxon>
        <taxon>Desulfobacteria</taxon>
        <taxon>Desulfobacterales</taxon>
        <taxon>Desulfobacteraceae</taxon>
        <taxon>Desulfotignum</taxon>
    </lineage>
</organism>
<comment type="similarity">
    <text evidence="1">Belongs to the DprA/Smf family.</text>
</comment>
<gene>
    <name evidence="4" type="primary">dprA</name>
    <name evidence="4" type="ORF">H0S81_04680</name>
</gene>
<name>A0A931CQ97_9BACT</name>
<comment type="caution">
    <text evidence="4">The sequence shown here is derived from an EMBL/GenBank/DDBJ whole genome shotgun (WGS) entry which is preliminary data.</text>
</comment>
<dbReference type="SUPFAM" id="SSF102405">
    <property type="entry name" value="MCP/YpsA-like"/>
    <property type="match status" value="1"/>
</dbReference>
<dbReference type="PANTHER" id="PTHR43022:SF1">
    <property type="entry name" value="PROTEIN SMF"/>
    <property type="match status" value="1"/>
</dbReference>
<dbReference type="Pfam" id="PF02481">
    <property type="entry name" value="DNA_processg_A"/>
    <property type="match status" value="1"/>
</dbReference>
<dbReference type="AlphaFoldDB" id="A0A931CQ97"/>